<dbReference type="PROSITE" id="PS51673">
    <property type="entry name" value="SUZ"/>
    <property type="match status" value="1"/>
</dbReference>
<keyword evidence="6" id="KW-1185">Reference proteome</keyword>
<protein>
    <recommendedName>
        <fullName evidence="7">R3H domain containing 1</fullName>
    </recommendedName>
</protein>
<feature type="compositionally biased region" description="Polar residues" evidence="2">
    <location>
        <begin position="272"/>
        <end position="283"/>
    </location>
</feature>
<dbReference type="FunFam" id="3.30.1370.50:FF:000001">
    <property type="entry name" value="R3H domain-containing protein 2 isoform 1"/>
    <property type="match status" value="1"/>
</dbReference>
<dbReference type="PANTHER" id="PTHR15672">
    <property type="entry name" value="CAMP-REGULATED PHOSPHOPROTEIN 21 RELATED R3H DOMAIN CONTAINING PROTEIN"/>
    <property type="match status" value="1"/>
</dbReference>
<feature type="compositionally biased region" description="Basic and acidic residues" evidence="2">
    <location>
        <begin position="40"/>
        <end position="77"/>
    </location>
</feature>
<keyword evidence="1" id="KW-0597">Phosphoprotein</keyword>
<reference evidence="6" key="1">
    <citation type="journal article" date="2014" name="Science">
        <title>Nonhuman genetics. Genomic basis for the convergent evolution of electric organs.</title>
        <authorList>
            <person name="Gallant J.R."/>
            <person name="Traeger L.L."/>
            <person name="Volkening J.D."/>
            <person name="Moffett H."/>
            <person name="Chen P.H."/>
            <person name="Novina C.D."/>
            <person name="Phillips G.N.Jr."/>
            <person name="Anand R."/>
            <person name="Wells G.B."/>
            <person name="Pinch M."/>
            <person name="Guth R."/>
            <person name="Unguez G.A."/>
            <person name="Albert J.S."/>
            <person name="Zakon H.H."/>
            <person name="Samanta M.P."/>
            <person name="Sussman M.R."/>
        </authorList>
    </citation>
    <scope>NUCLEOTIDE SEQUENCE [LARGE SCALE GENOMIC DNA]</scope>
</reference>
<dbReference type="PANTHER" id="PTHR15672:SF12">
    <property type="entry name" value="R3H DOMAIN-CONTAINING PROTEIN 1"/>
    <property type="match status" value="1"/>
</dbReference>
<evidence type="ECO:0000256" key="1">
    <source>
        <dbReference type="ARBA" id="ARBA00022553"/>
    </source>
</evidence>
<evidence type="ECO:0000313" key="5">
    <source>
        <dbReference type="Ensembl" id="ENSEEEP00000042917.2"/>
    </source>
</evidence>
<dbReference type="CDD" id="cd02642">
    <property type="entry name" value="R3H_encore_like"/>
    <property type="match status" value="1"/>
</dbReference>
<dbReference type="GeneTree" id="ENSGT00940000156095"/>
<feature type="domain" description="R3H" evidence="3">
    <location>
        <begin position="103"/>
        <end position="166"/>
    </location>
</feature>
<dbReference type="Pfam" id="PF01424">
    <property type="entry name" value="R3H"/>
    <property type="match status" value="1"/>
</dbReference>
<accession>A0A4W4GVV3</accession>
<organism evidence="5 6">
    <name type="scientific">Electrophorus electricus</name>
    <name type="common">Electric eel</name>
    <name type="synonym">Gymnotus electricus</name>
    <dbReference type="NCBI Taxonomy" id="8005"/>
    <lineage>
        <taxon>Eukaryota</taxon>
        <taxon>Metazoa</taxon>
        <taxon>Chordata</taxon>
        <taxon>Craniata</taxon>
        <taxon>Vertebrata</taxon>
        <taxon>Euteleostomi</taxon>
        <taxon>Actinopterygii</taxon>
        <taxon>Neopterygii</taxon>
        <taxon>Teleostei</taxon>
        <taxon>Ostariophysi</taxon>
        <taxon>Gymnotiformes</taxon>
        <taxon>Gymnotoidei</taxon>
        <taxon>Gymnotidae</taxon>
        <taxon>Electrophorus</taxon>
    </lineage>
</organism>
<dbReference type="PROSITE" id="PS51061">
    <property type="entry name" value="R3H"/>
    <property type="match status" value="1"/>
</dbReference>
<reference evidence="6" key="2">
    <citation type="journal article" date="2017" name="Sci. Adv.">
        <title>A tail of two voltages: Proteomic comparison of the three electric organs of the electric eel.</title>
        <authorList>
            <person name="Traeger L.L."/>
            <person name="Sabat G."/>
            <person name="Barrett-Wilt G.A."/>
            <person name="Wells G.B."/>
            <person name="Sussman M.R."/>
        </authorList>
    </citation>
    <scope>NUCLEOTIDE SEQUENCE [LARGE SCALE GENOMIC DNA]</scope>
</reference>
<feature type="region of interest" description="Disordered" evidence="2">
    <location>
        <begin position="697"/>
        <end position="722"/>
    </location>
</feature>
<dbReference type="GO" id="GO:0003676">
    <property type="term" value="F:nucleic acid binding"/>
    <property type="evidence" value="ECO:0007669"/>
    <property type="project" value="UniProtKB-UniRule"/>
</dbReference>
<dbReference type="Proteomes" id="UP000314983">
    <property type="component" value="Chromosome 25"/>
</dbReference>
<feature type="region of interest" description="Disordered" evidence="2">
    <location>
        <begin position="420"/>
        <end position="441"/>
    </location>
</feature>
<feature type="compositionally biased region" description="Pro residues" evidence="2">
    <location>
        <begin position="345"/>
        <end position="359"/>
    </location>
</feature>
<name>A0A4W4GVV3_ELEEL</name>
<sequence>PRLSPTVPGRGPESPCRKIESVATDSELKDEIQIKLSQSFDKEDAPANKNEDDKDKRVDKLEKPEMSSRKMLSRDSSQEYTDSTGIDLHEFLVNTLKNNPRDRMMLLKLEQDILDFISNNESQRRKFPPMTSYHRMLLHRAAAYFGLDHNVDQTGKCVIINKTSNTRIPDQKFSEHIKDDKTDDLQKRYILKRDNSSIDKDDNMMRMRLKEDRRSKSIEEREEEYQRARERIFHIFSHCDPYLSFRSKDGRSCNSRQSSSENEPKYSEPRPWSSTDSDSSNRNLKPAMTKASSFSGVSVLIRGDSSSSSRSAGRLSKTGQPFVNPDGSAVVYSPTMPPQASRPQQPLPPPPPPPPPPTGPHQHQSTNHIIPQQDSLGAQFSHLNLARQPSGESRDAHAVMYPPSVVLQGPPLPQQPGYMVPSPSQSVHGPAYSAPGPGPAPVSQPVMQPQGYLQQMPTCYCAPGQCPVSSQQYGTLGTVPYASTQNRALAPPPPPQQPGYQTVMPNQAQSYQSMAPQPQSPTLVSGQHSNMGNQMQGMMVQYPSMPSYQVSMPQGSQGVAQQTYQQPIIIPNQSSHGALPASSIQVYYSILPPGQQSTMSSSVGFLPPPGTEQMSFPRTSSPCSSQQIPVQQCSGVPAPPPGGGMVMMPLTLTPAQQARPHSPPQWKHKYHSLDHQRSQKSVFKQAFVCIVTQQSSPQLGSPAASPAQSPTPSHLTSGKNIRPGMPSVPIMSQFSRAFVQGQAPRGRKPSRKALSTDLSVGEAVSGHVLEVTDLPGCISRAEADYLLGKLGRAGHVVTWLPECRGDGLRICEPASSYTVLATFPMRQAAQGALRHCEQLNLERASSQSDSSV</sequence>
<reference evidence="5" key="5">
    <citation type="submission" date="2025-09" db="UniProtKB">
        <authorList>
            <consortium name="Ensembl"/>
        </authorList>
    </citation>
    <scope>IDENTIFICATION</scope>
</reference>
<feature type="region of interest" description="Disordered" evidence="2">
    <location>
        <begin position="612"/>
        <end position="632"/>
    </location>
</feature>
<dbReference type="InterPro" id="IPR001374">
    <property type="entry name" value="R3H_dom"/>
</dbReference>
<gene>
    <name evidence="5" type="primary">R3HDM1</name>
</gene>
<evidence type="ECO:0000313" key="6">
    <source>
        <dbReference type="Proteomes" id="UP000314983"/>
    </source>
</evidence>
<feature type="compositionally biased region" description="Low complexity" evidence="2">
    <location>
        <begin position="297"/>
        <end position="316"/>
    </location>
</feature>
<dbReference type="Gene3D" id="3.30.1370.50">
    <property type="entry name" value="R3H-like domain"/>
    <property type="match status" value="1"/>
</dbReference>
<dbReference type="SMART" id="SM00393">
    <property type="entry name" value="R3H"/>
    <property type="match status" value="1"/>
</dbReference>
<evidence type="ECO:0000259" key="4">
    <source>
        <dbReference type="PROSITE" id="PS51673"/>
    </source>
</evidence>
<feature type="region of interest" description="Disordered" evidence="2">
    <location>
        <begin position="1"/>
        <end position="81"/>
    </location>
</feature>
<feature type="region of interest" description="Disordered" evidence="2">
    <location>
        <begin position="201"/>
        <end position="222"/>
    </location>
</feature>
<dbReference type="Pfam" id="PF12752">
    <property type="entry name" value="SUZ"/>
    <property type="match status" value="1"/>
</dbReference>
<feature type="compositionally biased region" description="Polar residues" evidence="2">
    <location>
        <begin position="252"/>
        <end position="261"/>
    </location>
</feature>
<evidence type="ECO:0000256" key="2">
    <source>
        <dbReference type="SAM" id="MobiDB-lite"/>
    </source>
</evidence>
<dbReference type="SUPFAM" id="SSF82708">
    <property type="entry name" value="R3H domain"/>
    <property type="match status" value="1"/>
</dbReference>
<dbReference type="InterPro" id="IPR036867">
    <property type="entry name" value="R3H_dom_sf"/>
</dbReference>
<dbReference type="InterPro" id="IPR024771">
    <property type="entry name" value="SUZ"/>
</dbReference>
<evidence type="ECO:0000259" key="3">
    <source>
        <dbReference type="PROSITE" id="PS51061"/>
    </source>
</evidence>
<feature type="compositionally biased region" description="Basic and acidic residues" evidence="2">
    <location>
        <begin position="15"/>
        <end position="33"/>
    </location>
</feature>
<dbReference type="InterPro" id="IPR051937">
    <property type="entry name" value="R3H_domain_containing"/>
</dbReference>
<feature type="domain" description="SUZ" evidence="4">
    <location>
        <begin position="167"/>
        <end position="237"/>
    </location>
</feature>
<dbReference type="AlphaFoldDB" id="A0A4W4GVV3"/>
<dbReference type="Ensembl" id="ENSEEET00000043405.2">
    <property type="protein sequence ID" value="ENSEEEP00000042917.2"/>
    <property type="gene ID" value="ENSEEEG00000020237.2"/>
</dbReference>
<proteinExistence type="predicted"/>
<reference evidence="5" key="4">
    <citation type="submission" date="2025-08" db="UniProtKB">
        <authorList>
            <consortium name="Ensembl"/>
        </authorList>
    </citation>
    <scope>IDENTIFICATION</scope>
</reference>
<feature type="region of interest" description="Disordered" evidence="2">
    <location>
        <begin position="247"/>
        <end position="367"/>
    </location>
</feature>
<evidence type="ECO:0008006" key="7">
    <source>
        <dbReference type="Google" id="ProtNLM"/>
    </source>
</evidence>
<feature type="compositionally biased region" description="Low complexity" evidence="2">
    <location>
        <begin position="697"/>
        <end position="713"/>
    </location>
</feature>
<reference evidence="5" key="3">
    <citation type="submission" date="2020-05" db="EMBL/GenBank/DDBJ databases">
        <title>Electrophorus electricus (electric eel) genome, fEleEle1, primary haplotype.</title>
        <authorList>
            <person name="Myers G."/>
            <person name="Meyer A."/>
            <person name="Fedrigo O."/>
            <person name="Formenti G."/>
            <person name="Rhie A."/>
            <person name="Tracey A."/>
            <person name="Sims Y."/>
            <person name="Jarvis E.D."/>
        </authorList>
    </citation>
    <scope>NUCLEOTIDE SEQUENCE [LARGE SCALE GENOMIC DNA]</scope>
</reference>